<comment type="catalytic activity">
    <reaction evidence="6">
        <text>cytidine(1402) in 16S rRNA + S-adenosyl-L-methionine = 2'-O-methylcytidine(1402) in 16S rRNA + S-adenosyl-L-homocysteine + H(+)</text>
        <dbReference type="Rhea" id="RHEA:42924"/>
        <dbReference type="Rhea" id="RHEA-COMP:10285"/>
        <dbReference type="Rhea" id="RHEA-COMP:10286"/>
        <dbReference type="ChEBI" id="CHEBI:15378"/>
        <dbReference type="ChEBI" id="CHEBI:57856"/>
        <dbReference type="ChEBI" id="CHEBI:59789"/>
        <dbReference type="ChEBI" id="CHEBI:74495"/>
        <dbReference type="ChEBI" id="CHEBI:82748"/>
        <dbReference type="EC" id="2.1.1.198"/>
    </reaction>
</comment>
<comment type="caution">
    <text evidence="8">The sequence shown here is derived from an EMBL/GenBank/DDBJ whole genome shotgun (WGS) entry which is preliminary data.</text>
</comment>
<dbReference type="InterPro" id="IPR014776">
    <property type="entry name" value="4pyrrole_Mease_sub2"/>
</dbReference>
<evidence type="ECO:0000313" key="9">
    <source>
        <dbReference type="Proteomes" id="UP000178870"/>
    </source>
</evidence>
<protein>
    <recommendedName>
        <fullName evidence="6">Ribosomal RNA small subunit methyltransferase I</fullName>
        <ecNumber evidence="6">2.1.1.198</ecNumber>
    </recommendedName>
    <alternativeName>
        <fullName evidence="6">16S rRNA 2'-O-ribose C1402 methyltransferase</fullName>
    </alternativeName>
    <alternativeName>
        <fullName evidence="6">rRNA (cytidine-2'-O-)-methyltransferase RsmI</fullName>
    </alternativeName>
</protein>
<dbReference type="GO" id="GO:0070677">
    <property type="term" value="F:rRNA (cytosine-2'-O-)-methyltransferase activity"/>
    <property type="evidence" value="ECO:0007669"/>
    <property type="project" value="UniProtKB-UniRule"/>
</dbReference>
<gene>
    <name evidence="6" type="primary">rsmI</name>
    <name evidence="8" type="ORF">A2803_00810</name>
</gene>
<comment type="function">
    <text evidence="6">Catalyzes the 2'-O-methylation of the ribose of cytidine 1402 (C1402) in 16S rRNA.</text>
</comment>
<dbReference type="NCBIfam" id="TIGR00096">
    <property type="entry name" value="16S rRNA (cytidine(1402)-2'-O)-methyltransferase"/>
    <property type="match status" value="1"/>
</dbReference>
<keyword evidence="5 6" id="KW-0949">S-adenosyl-L-methionine</keyword>
<keyword evidence="2 6" id="KW-0698">rRNA processing</keyword>
<dbReference type="SUPFAM" id="SSF53790">
    <property type="entry name" value="Tetrapyrrole methylase"/>
    <property type="match status" value="1"/>
</dbReference>
<dbReference type="Pfam" id="PF00590">
    <property type="entry name" value="TP_methylase"/>
    <property type="match status" value="1"/>
</dbReference>
<dbReference type="Gene3D" id="3.40.1010.10">
    <property type="entry name" value="Cobalt-precorrin-4 Transmethylase, Domain 1"/>
    <property type="match status" value="1"/>
</dbReference>
<dbReference type="PIRSF" id="PIRSF005917">
    <property type="entry name" value="MTase_YraL"/>
    <property type="match status" value="1"/>
</dbReference>
<dbReference type="InterPro" id="IPR014777">
    <property type="entry name" value="4pyrrole_Mease_sub1"/>
</dbReference>
<dbReference type="HAMAP" id="MF_01877">
    <property type="entry name" value="16SrRNA_methyltr_I"/>
    <property type="match status" value="1"/>
</dbReference>
<evidence type="ECO:0000256" key="5">
    <source>
        <dbReference type="ARBA" id="ARBA00022691"/>
    </source>
</evidence>
<evidence type="ECO:0000256" key="6">
    <source>
        <dbReference type="HAMAP-Rule" id="MF_01877"/>
    </source>
</evidence>
<feature type="domain" description="Tetrapyrrole methylase" evidence="7">
    <location>
        <begin position="3"/>
        <end position="208"/>
    </location>
</feature>
<evidence type="ECO:0000313" key="8">
    <source>
        <dbReference type="EMBL" id="OGM32091.1"/>
    </source>
</evidence>
<evidence type="ECO:0000259" key="7">
    <source>
        <dbReference type="Pfam" id="PF00590"/>
    </source>
</evidence>
<dbReference type="EC" id="2.1.1.198" evidence="6"/>
<keyword evidence="3 6" id="KW-0489">Methyltransferase</keyword>
<dbReference type="CDD" id="cd11648">
    <property type="entry name" value="RsmI"/>
    <property type="match status" value="1"/>
</dbReference>
<dbReference type="GO" id="GO:0005737">
    <property type="term" value="C:cytoplasm"/>
    <property type="evidence" value="ECO:0007669"/>
    <property type="project" value="UniProtKB-SubCell"/>
</dbReference>
<reference evidence="8 9" key="1">
    <citation type="journal article" date="2016" name="Nat. Commun.">
        <title>Thousands of microbial genomes shed light on interconnected biogeochemical processes in an aquifer system.</title>
        <authorList>
            <person name="Anantharaman K."/>
            <person name="Brown C.T."/>
            <person name="Hug L.A."/>
            <person name="Sharon I."/>
            <person name="Castelle C.J."/>
            <person name="Probst A.J."/>
            <person name="Thomas B.C."/>
            <person name="Singh A."/>
            <person name="Wilkins M.J."/>
            <person name="Karaoz U."/>
            <person name="Brodie E.L."/>
            <person name="Williams K.H."/>
            <person name="Hubbard S.S."/>
            <person name="Banfield J.F."/>
        </authorList>
    </citation>
    <scope>NUCLEOTIDE SEQUENCE [LARGE SCALE GENOMIC DNA]</scope>
</reference>
<evidence type="ECO:0000256" key="1">
    <source>
        <dbReference type="ARBA" id="ARBA00022490"/>
    </source>
</evidence>
<name>A0A1F7YXU2_9BACT</name>
<accession>A0A1F7YXU2</accession>
<dbReference type="InterPro" id="IPR035996">
    <property type="entry name" value="4pyrrol_Methylase_sf"/>
</dbReference>
<organism evidence="8 9">
    <name type="scientific">Candidatus Woesebacteria bacterium RIFCSPHIGHO2_01_FULL_44_21</name>
    <dbReference type="NCBI Taxonomy" id="1802503"/>
    <lineage>
        <taxon>Bacteria</taxon>
        <taxon>Candidatus Woeseibacteriota</taxon>
    </lineage>
</organism>
<comment type="subcellular location">
    <subcellularLocation>
        <location evidence="6">Cytoplasm</location>
    </subcellularLocation>
</comment>
<comment type="similarity">
    <text evidence="6">Belongs to the methyltransferase superfamily. RsmI family.</text>
</comment>
<evidence type="ECO:0000256" key="3">
    <source>
        <dbReference type="ARBA" id="ARBA00022603"/>
    </source>
</evidence>
<evidence type="ECO:0000256" key="4">
    <source>
        <dbReference type="ARBA" id="ARBA00022679"/>
    </source>
</evidence>
<keyword evidence="4 6" id="KW-0808">Transferase</keyword>
<dbReference type="InterPro" id="IPR000878">
    <property type="entry name" value="4pyrrol_Mease"/>
</dbReference>
<dbReference type="PANTHER" id="PTHR46111">
    <property type="entry name" value="RIBOSOMAL RNA SMALL SUBUNIT METHYLTRANSFERASE I"/>
    <property type="match status" value="1"/>
</dbReference>
<dbReference type="InterPro" id="IPR008189">
    <property type="entry name" value="rRNA_ssu_MeTfrase_I"/>
</dbReference>
<dbReference type="AlphaFoldDB" id="A0A1F7YXU2"/>
<proteinExistence type="inferred from homology"/>
<sequence>MGTLYVVATPIGNLDDISKRALETLSNVDLVLAEDTRVAGKLLAHLSLNKPVESYHQHSSLDTKYLILNTLLSGKNVALVSDAGTPGIADPGNELIDFIYQNSGLPASQTSIQIIPIPGPSAVNAALSVCGFNVSKYLFLGFWPKKKHSKLIKTIQSVQMPFVFFESPHRIIKTLEKLTSELSGRRVFIGRELTKMHETHYRGNLAKVIDELKAEKFLKGEIVVVVE</sequence>
<dbReference type="Gene3D" id="3.30.950.10">
    <property type="entry name" value="Methyltransferase, Cobalt-precorrin-4 Transmethylase, Domain 2"/>
    <property type="match status" value="1"/>
</dbReference>
<dbReference type="EMBL" id="MGGP01000018">
    <property type="protein sequence ID" value="OGM32091.1"/>
    <property type="molecule type" value="Genomic_DNA"/>
</dbReference>
<keyword evidence="1 6" id="KW-0963">Cytoplasm</keyword>
<dbReference type="PANTHER" id="PTHR46111:SF1">
    <property type="entry name" value="RIBOSOMAL RNA SMALL SUBUNIT METHYLTRANSFERASE I"/>
    <property type="match status" value="1"/>
</dbReference>
<evidence type="ECO:0000256" key="2">
    <source>
        <dbReference type="ARBA" id="ARBA00022552"/>
    </source>
</evidence>
<dbReference type="Proteomes" id="UP000178870">
    <property type="component" value="Unassembled WGS sequence"/>
</dbReference>